<evidence type="ECO:0000313" key="3">
    <source>
        <dbReference type="Proteomes" id="UP000624325"/>
    </source>
</evidence>
<dbReference type="InterPro" id="IPR038750">
    <property type="entry name" value="YczE/YyaS-like"/>
</dbReference>
<sequence>MRLFAGLVLFGVSLGLMVRADLGLGPWDVFHQGVAERIGLSIGLVVNLTAVVVLLLWIPLRQRPGIGTVANVVVVGLVTDGTLWLLPPIDALPVRIALLVAGILANAVATGLYVGAGLGPGPRDGLMTGLAARGHSIRLVRTGIELAVLAIGFVLGGSVGFGTIAYALAIGPLVGVFLPLLTVPKGQPA</sequence>
<accession>A0ABQ4C8M1</accession>
<evidence type="ECO:0000313" key="2">
    <source>
        <dbReference type="EMBL" id="GIF59094.1"/>
    </source>
</evidence>
<reference evidence="2 3" key="1">
    <citation type="submission" date="2021-01" db="EMBL/GenBank/DDBJ databases">
        <title>Whole genome shotgun sequence of Asanoa iriomotensis NBRC 100142.</title>
        <authorList>
            <person name="Komaki H."/>
            <person name="Tamura T."/>
        </authorList>
    </citation>
    <scope>NUCLEOTIDE SEQUENCE [LARGE SCALE GENOMIC DNA]</scope>
    <source>
        <strain evidence="2 3">NBRC 100142</strain>
    </source>
</reference>
<dbReference type="PANTHER" id="PTHR40078:SF1">
    <property type="entry name" value="INTEGRAL MEMBRANE PROTEIN"/>
    <property type="match status" value="1"/>
</dbReference>
<keyword evidence="1" id="KW-0812">Transmembrane</keyword>
<protein>
    <submittedName>
        <fullName evidence="2">Membrane protein</fullName>
    </submittedName>
</protein>
<organism evidence="2 3">
    <name type="scientific">Asanoa iriomotensis</name>
    <dbReference type="NCBI Taxonomy" id="234613"/>
    <lineage>
        <taxon>Bacteria</taxon>
        <taxon>Bacillati</taxon>
        <taxon>Actinomycetota</taxon>
        <taxon>Actinomycetes</taxon>
        <taxon>Micromonosporales</taxon>
        <taxon>Micromonosporaceae</taxon>
        <taxon>Asanoa</taxon>
    </lineage>
</organism>
<comment type="caution">
    <text evidence="2">The sequence shown here is derived from an EMBL/GenBank/DDBJ whole genome shotgun (WGS) entry which is preliminary data.</text>
</comment>
<feature type="transmembrane region" description="Helical" evidence="1">
    <location>
        <begin position="92"/>
        <end position="118"/>
    </location>
</feature>
<proteinExistence type="predicted"/>
<name>A0ABQ4C8M1_9ACTN</name>
<dbReference type="Pfam" id="PF19700">
    <property type="entry name" value="DUF6198"/>
    <property type="match status" value="1"/>
</dbReference>
<feature type="transmembrane region" description="Helical" evidence="1">
    <location>
        <begin position="38"/>
        <end position="58"/>
    </location>
</feature>
<keyword evidence="3" id="KW-1185">Reference proteome</keyword>
<evidence type="ECO:0000256" key="1">
    <source>
        <dbReference type="SAM" id="Phobius"/>
    </source>
</evidence>
<dbReference type="EMBL" id="BONC01000041">
    <property type="protein sequence ID" value="GIF59094.1"/>
    <property type="molecule type" value="Genomic_DNA"/>
</dbReference>
<dbReference type="Proteomes" id="UP000624325">
    <property type="component" value="Unassembled WGS sequence"/>
</dbReference>
<gene>
    <name evidence="2" type="ORF">Air01nite_51890</name>
</gene>
<dbReference type="PANTHER" id="PTHR40078">
    <property type="entry name" value="INTEGRAL MEMBRANE PROTEIN-RELATED"/>
    <property type="match status" value="1"/>
</dbReference>
<feature type="transmembrane region" description="Helical" evidence="1">
    <location>
        <begin position="65"/>
        <end position="86"/>
    </location>
</feature>
<keyword evidence="1" id="KW-1133">Transmembrane helix</keyword>
<keyword evidence="1" id="KW-0472">Membrane</keyword>